<dbReference type="Proteomes" id="UP000070544">
    <property type="component" value="Unassembled WGS sequence"/>
</dbReference>
<dbReference type="EMBL" id="KQ965781">
    <property type="protein sequence ID" value="KXS13140.1"/>
    <property type="molecule type" value="Genomic_DNA"/>
</dbReference>
<dbReference type="AlphaFoldDB" id="A0A139A8N4"/>
<reference evidence="1 2" key="1">
    <citation type="journal article" date="2015" name="Genome Biol. Evol.">
        <title>Phylogenomic analyses indicate that early fungi evolved digesting cell walls of algal ancestors of land plants.</title>
        <authorList>
            <person name="Chang Y."/>
            <person name="Wang S."/>
            <person name="Sekimoto S."/>
            <person name="Aerts A.L."/>
            <person name="Choi C."/>
            <person name="Clum A."/>
            <person name="LaButti K.M."/>
            <person name="Lindquist E.A."/>
            <person name="Yee Ngan C."/>
            <person name="Ohm R.A."/>
            <person name="Salamov A.A."/>
            <person name="Grigoriev I.V."/>
            <person name="Spatafora J.W."/>
            <person name="Berbee M.L."/>
        </authorList>
    </citation>
    <scope>NUCLEOTIDE SEQUENCE [LARGE SCALE GENOMIC DNA]</scope>
    <source>
        <strain evidence="1 2">JEL478</strain>
    </source>
</reference>
<evidence type="ECO:0000313" key="1">
    <source>
        <dbReference type="EMBL" id="KXS13140.1"/>
    </source>
</evidence>
<protein>
    <submittedName>
        <fullName evidence="1">Uncharacterized protein</fullName>
    </submittedName>
</protein>
<gene>
    <name evidence="1" type="ORF">M427DRAFT_100785</name>
</gene>
<accession>A0A139A8N4</accession>
<organism evidence="1 2">
    <name type="scientific">Gonapodya prolifera (strain JEL478)</name>
    <name type="common">Monoblepharis prolifera</name>
    <dbReference type="NCBI Taxonomy" id="1344416"/>
    <lineage>
        <taxon>Eukaryota</taxon>
        <taxon>Fungi</taxon>
        <taxon>Fungi incertae sedis</taxon>
        <taxon>Chytridiomycota</taxon>
        <taxon>Chytridiomycota incertae sedis</taxon>
        <taxon>Monoblepharidomycetes</taxon>
        <taxon>Monoblepharidales</taxon>
        <taxon>Gonapodyaceae</taxon>
        <taxon>Gonapodya</taxon>
    </lineage>
</organism>
<dbReference type="Gene3D" id="3.30.450.70">
    <property type="match status" value="1"/>
</dbReference>
<keyword evidence="2" id="KW-1185">Reference proteome</keyword>
<sequence length="74" mass="8640">MKTGTRIPSTHLPGPDHQNLARFARQNNPIFVKNLGGPENELRYHFISHVSCDIIEERSEIRARWAWRGVLCDW</sequence>
<name>A0A139A8N4_GONPJ</name>
<evidence type="ECO:0000313" key="2">
    <source>
        <dbReference type="Proteomes" id="UP000070544"/>
    </source>
</evidence>
<dbReference type="OrthoDB" id="18320at2759"/>
<proteinExistence type="predicted"/>